<dbReference type="Proteomes" id="UP000694844">
    <property type="component" value="Chromosome 1"/>
</dbReference>
<evidence type="ECO:0000313" key="3">
    <source>
        <dbReference type="RefSeq" id="XP_022292774.1"/>
    </source>
</evidence>
<organism evidence="2 3">
    <name type="scientific">Crassostrea virginica</name>
    <name type="common">Eastern oyster</name>
    <dbReference type="NCBI Taxonomy" id="6565"/>
    <lineage>
        <taxon>Eukaryota</taxon>
        <taxon>Metazoa</taxon>
        <taxon>Spiralia</taxon>
        <taxon>Lophotrochozoa</taxon>
        <taxon>Mollusca</taxon>
        <taxon>Bivalvia</taxon>
        <taxon>Autobranchia</taxon>
        <taxon>Pteriomorphia</taxon>
        <taxon>Ostreida</taxon>
        <taxon>Ostreoidea</taxon>
        <taxon>Ostreidae</taxon>
        <taxon>Crassostrea</taxon>
    </lineage>
</organism>
<dbReference type="KEGG" id="cvn:111103653"/>
<dbReference type="SUPFAM" id="SSF57845">
    <property type="entry name" value="B-box zinc-binding domain"/>
    <property type="match status" value="1"/>
</dbReference>
<sequence length="238" mass="28026">MKRKKIKYFCKTHSLPCCTTCAFTEHRKCADVETVAETAERFRVEEYGKLTDNMENLEKELMSIKEEMEKNIFDIEEKSENLTEEAEELYTKMQRHLEKLKNNYLDQLSRKIKASKTSLLENVIAVGDQLAYITHCRKSQKGLQEEREDALYVRQHHNNNRKYETLKEKHHQSKAEIKLLQLKSELDCDSFESSNYFGNIHLETLKDYCMPPKPVQVLPTVTTTPRQVKGPPKIEIYF</sequence>
<evidence type="ECO:0000313" key="2">
    <source>
        <dbReference type="Proteomes" id="UP000694844"/>
    </source>
</evidence>
<gene>
    <name evidence="3" type="primary">LOC111103653</name>
</gene>
<proteinExistence type="predicted"/>
<dbReference type="AlphaFoldDB" id="A0A8B8ARG4"/>
<reference evidence="2" key="1">
    <citation type="submission" date="2024-06" db="UniProtKB">
        <authorList>
            <consortium name="RefSeq"/>
        </authorList>
    </citation>
    <scope>NUCLEOTIDE SEQUENCE [LARGE SCALE GENOMIC DNA]</scope>
</reference>
<evidence type="ECO:0000256" key="1">
    <source>
        <dbReference type="SAM" id="Coils"/>
    </source>
</evidence>
<reference evidence="3" key="2">
    <citation type="submission" date="2025-08" db="UniProtKB">
        <authorList>
            <consortium name="RefSeq"/>
        </authorList>
    </citation>
    <scope>IDENTIFICATION</scope>
    <source>
        <tissue evidence="3">Whole sample</tissue>
    </source>
</reference>
<dbReference type="GeneID" id="111103653"/>
<name>A0A8B8ARG4_CRAVI</name>
<accession>A0A8B8ARG4</accession>
<feature type="coiled-coil region" evidence="1">
    <location>
        <begin position="47"/>
        <end position="103"/>
    </location>
</feature>
<protein>
    <submittedName>
        <fullName evidence="3">Uncharacterized protein LOC111103653</fullName>
    </submittedName>
</protein>
<dbReference type="RefSeq" id="XP_022292774.1">
    <property type="nucleotide sequence ID" value="XM_022437066.1"/>
</dbReference>
<keyword evidence="2" id="KW-1185">Reference proteome</keyword>
<keyword evidence="1" id="KW-0175">Coiled coil</keyword>